<evidence type="ECO:0000259" key="8">
    <source>
        <dbReference type="Pfam" id="PF02866"/>
    </source>
</evidence>
<proteinExistence type="inferred from homology"/>
<dbReference type="EMBL" id="JH109152">
    <property type="protein sequence ID" value="EGW22118.1"/>
    <property type="molecule type" value="Genomic_DNA"/>
</dbReference>
<name>G3IRA7_METTV</name>
<feature type="binding site" evidence="5">
    <location>
        <position position="95"/>
    </location>
    <ligand>
        <name>NAD(+)</name>
        <dbReference type="ChEBI" id="CHEBI:57540"/>
    </ligand>
</feature>
<dbReference type="STRING" id="697282.Mettu_0917"/>
<feature type="domain" description="Lactate/malate dehydrogenase N-terminal" evidence="7">
    <location>
        <begin position="1"/>
        <end position="142"/>
    </location>
</feature>
<dbReference type="PANTHER" id="PTHR43128">
    <property type="entry name" value="L-2-HYDROXYCARBOXYLATE DEHYDROGENASE (NAD(P)(+))"/>
    <property type="match status" value="1"/>
</dbReference>
<evidence type="ECO:0000256" key="2">
    <source>
        <dbReference type="ARBA" id="ARBA00023002"/>
    </source>
</evidence>
<accession>G3IRA7</accession>
<evidence type="ECO:0000256" key="1">
    <source>
        <dbReference type="ARBA" id="ARBA00003966"/>
    </source>
</evidence>
<dbReference type="HOGENOM" id="CLU_045401_2_2_6"/>
<protein>
    <submittedName>
        <fullName evidence="9">L-lactate dehydrogenase</fullName>
        <ecNumber evidence="9">1.1.1.27</ecNumber>
    </submittedName>
</protein>
<dbReference type="PANTHER" id="PTHR43128:SF16">
    <property type="entry name" value="L-LACTATE DEHYDROGENASE"/>
    <property type="match status" value="1"/>
</dbReference>
<organism evidence="9 10">
    <name type="scientific">Methylobacter tundripaludum (strain ATCC BAA-1195 / DSM 17260 / SV96)</name>
    <dbReference type="NCBI Taxonomy" id="697282"/>
    <lineage>
        <taxon>Bacteria</taxon>
        <taxon>Pseudomonadati</taxon>
        <taxon>Pseudomonadota</taxon>
        <taxon>Gammaproteobacteria</taxon>
        <taxon>Methylococcales</taxon>
        <taxon>Methylococcaceae</taxon>
        <taxon>Methylobacter</taxon>
    </lineage>
</organism>
<evidence type="ECO:0000313" key="9">
    <source>
        <dbReference type="EMBL" id="EGW22118.1"/>
    </source>
</evidence>
<comment type="function">
    <text evidence="1">Catalyzes the reversible oxidation of malate to oxaloacetate.</text>
</comment>
<dbReference type="InterPro" id="IPR001557">
    <property type="entry name" value="L-lactate/malate_DH"/>
</dbReference>
<dbReference type="PIRSF" id="PIRSF000102">
    <property type="entry name" value="Lac_mal_DH"/>
    <property type="match status" value="1"/>
</dbReference>
<feature type="binding site" evidence="5">
    <location>
        <begin position="7"/>
        <end position="12"/>
    </location>
    <ligand>
        <name>NAD(+)</name>
        <dbReference type="ChEBI" id="CHEBI:57540"/>
    </ligand>
</feature>
<evidence type="ECO:0000256" key="5">
    <source>
        <dbReference type="PIRSR" id="PIRSR000102-3"/>
    </source>
</evidence>
<feature type="domain" description="Lactate/malate dehydrogenase C-terminal" evidence="8">
    <location>
        <begin position="145"/>
        <end position="298"/>
    </location>
</feature>
<evidence type="ECO:0000256" key="4">
    <source>
        <dbReference type="PIRSR" id="PIRSR000102-1"/>
    </source>
</evidence>
<comment type="similarity">
    <text evidence="6">Belongs to the LDH/MDH superfamily.</text>
</comment>
<dbReference type="SUPFAM" id="SSF56327">
    <property type="entry name" value="LDH C-terminal domain-like"/>
    <property type="match status" value="1"/>
</dbReference>
<evidence type="ECO:0000259" key="7">
    <source>
        <dbReference type="Pfam" id="PF00056"/>
    </source>
</evidence>
<dbReference type="InterPro" id="IPR036291">
    <property type="entry name" value="NAD(P)-bd_dom_sf"/>
</dbReference>
<dbReference type="RefSeq" id="WP_006890093.1">
    <property type="nucleotide sequence ID" value="NZ_JH109152.1"/>
</dbReference>
<dbReference type="EC" id="1.1.1.27" evidence="9"/>
<dbReference type="OrthoDB" id="9802969at2"/>
<dbReference type="Proteomes" id="UP000004664">
    <property type="component" value="Unassembled WGS sequence"/>
</dbReference>
<dbReference type="GO" id="GO:0006089">
    <property type="term" value="P:lactate metabolic process"/>
    <property type="evidence" value="ECO:0007669"/>
    <property type="project" value="TreeGrafter"/>
</dbReference>
<gene>
    <name evidence="9" type="ORF">Mettu_0917</name>
</gene>
<dbReference type="PRINTS" id="PR00086">
    <property type="entry name" value="LLDHDRGNASE"/>
</dbReference>
<dbReference type="InterPro" id="IPR015955">
    <property type="entry name" value="Lactate_DH/Glyco_Ohase_4_C"/>
</dbReference>
<dbReference type="InterPro" id="IPR001236">
    <property type="entry name" value="Lactate/malate_DH_N"/>
</dbReference>
<feature type="active site" description="Proton acceptor" evidence="4">
    <location>
        <position position="175"/>
    </location>
</feature>
<sequence length="316" mass="34471">MKIAIIGTGRVGSTLAYALVIKQVCDHLVIAGRTYEKARGDALDLQHTLAFCSRPMRIEGCTNEQVKDADIVVVTASVAADEEVLTSRLQLGEKNTSLFRELIPVLAANNPNAVFVIVTNPVDVMTYAACKLSGFAANRVMGVGTLVDSARFRALLSQEEHIHPDDLRAYILGEHGSNQLPILSSAEAGGEPLGDTPIHRQLFAQVTEAGFEVYRLKGYTNHAIATATCMVIEAVVFDEYRTMPLATWFDDWMGIRDNCFSIPVVVGRSGIIRHLHPELNDSEQQTLRTAATAIKSAIISLIPDLVDDSHIDQSPF</sequence>
<dbReference type="Pfam" id="PF00056">
    <property type="entry name" value="Ldh_1_N"/>
    <property type="match status" value="1"/>
</dbReference>
<dbReference type="Gene3D" id="3.40.50.720">
    <property type="entry name" value="NAD(P)-binding Rossmann-like Domain"/>
    <property type="match status" value="1"/>
</dbReference>
<dbReference type="eggNOG" id="COG0039">
    <property type="taxonomic scope" value="Bacteria"/>
</dbReference>
<dbReference type="InterPro" id="IPR022383">
    <property type="entry name" value="Lactate/malate_DH_C"/>
</dbReference>
<dbReference type="Gene3D" id="3.90.110.10">
    <property type="entry name" value="Lactate dehydrogenase/glycoside hydrolase, family 4, C-terminal"/>
    <property type="match status" value="1"/>
</dbReference>
<feature type="binding site" evidence="5">
    <location>
        <begin position="118"/>
        <end position="120"/>
    </location>
    <ligand>
        <name>NAD(+)</name>
        <dbReference type="ChEBI" id="CHEBI:57540"/>
    </ligand>
</feature>
<evidence type="ECO:0000256" key="3">
    <source>
        <dbReference type="ARBA" id="ARBA00023027"/>
    </source>
</evidence>
<reference evidence="9 10" key="1">
    <citation type="submission" date="2011-06" db="EMBL/GenBank/DDBJ databases">
        <title>Genomic sequence of Methylobacter tundripaludum SV96.</title>
        <authorList>
            <consortium name="US DOE Joint Genome Institute"/>
            <person name="Lucas S."/>
            <person name="Han J."/>
            <person name="Lapidus A."/>
            <person name="Cheng J.-F."/>
            <person name="Goodwin L."/>
            <person name="Pitluck S."/>
            <person name="Held B."/>
            <person name="Detter J.C."/>
            <person name="Han C."/>
            <person name="Tapia R."/>
            <person name="Land M."/>
            <person name="Hauser L."/>
            <person name="Kyrpides N."/>
            <person name="Ivanova N."/>
            <person name="Ovchinnikova G."/>
            <person name="Pagani I."/>
            <person name="Klotz M.G."/>
            <person name="Dispirito A.A."/>
            <person name="Murrell J.C."/>
            <person name="Dunfield P."/>
            <person name="Kalyuzhnaya M.G."/>
            <person name="Svenning M."/>
            <person name="Trotsenko Y.A."/>
            <person name="Stein L.Y."/>
            <person name="Woyke T."/>
        </authorList>
    </citation>
    <scope>NUCLEOTIDE SEQUENCE [LARGE SCALE GENOMIC DNA]</scope>
    <source>
        <strain evidence="10">ATCC BAA-1195 / DSM 17260 / SV96</strain>
    </source>
</reference>
<evidence type="ECO:0000256" key="6">
    <source>
        <dbReference type="RuleBase" id="RU003369"/>
    </source>
</evidence>
<keyword evidence="10" id="KW-1185">Reference proteome</keyword>
<dbReference type="GO" id="GO:0004459">
    <property type="term" value="F:L-lactate dehydrogenase (NAD+) activity"/>
    <property type="evidence" value="ECO:0007669"/>
    <property type="project" value="UniProtKB-EC"/>
</dbReference>
<dbReference type="AlphaFoldDB" id="G3IRA7"/>
<dbReference type="SUPFAM" id="SSF51735">
    <property type="entry name" value="NAD(P)-binding Rossmann-fold domains"/>
    <property type="match status" value="1"/>
</dbReference>
<dbReference type="Pfam" id="PF02866">
    <property type="entry name" value="Ldh_1_C"/>
    <property type="match status" value="1"/>
</dbReference>
<keyword evidence="3 5" id="KW-0520">NAD</keyword>
<keyword evidence="2 6" id="KW-0560">Oxidoreductase</keyword>
<evidence type="ECO:0000313" key="10">
    <source>
        <dbReference type="Proteomes" id="UP000004664"/>
    </source>
</evidence>